<accession>A0A5E4RPF4</accession>
<keyword evidence="7" id="KW-1185">Reference proteome</keyword>
<dbReference type="GO" id="GO:0046688">
    <property type="term" value="P:response to copper ion"/>
    <property type="evidence" value="ECO:0007669"/>
    <property type="project" value="InterPro"/>
</dbReference>
<dbReference type="InterPro" id="IPR014755">
    <property type="entry name" value="Cu-Rt/internalin_Ig-like"/>
</dbReference>
<dbReference type="SUPFAM" id="SSF81296">
    <property type="entry name" value="E set domains"/>
    <property type="match status" value="1"/>
</dbReference>
<dbReference type="PANTHER" id="PTHR34820:SF4">
    <property type="entry name" value="INNER MEMBRANE PROTEIN YEBZ"/>
    <property type="match status" value="1"/>
</dbReference>
<keyword evidence="3" id="KW-0732">Signal</keyword>
<dbReference type="GO" id="GO:0005507">
    <property type="term" value="F:copper ion binding"/>
    <property type="evidence" value="ECO:0007669"/>
    <property type="project" value="InterPro"/>
</dbReference>
<dbReference type="EMBL" id="CABPSM010000001">
    <property type="protein sequence ID" value="VVD63758.1"/>
    <property type="molecule type" value="Genomic_DNA"/>
</dbReference>
<organism evidence="6 7">
    <name type="scientific">Pandoraea horticolens</name>
    <dbReference type="NCBI Taxonomy" id="2508298"/>
    <lineage>
        <taxon>Bacteria</taxon>
        <taxon>Pseudomonadati</taxon>
        <taxon>Pseudomonadota</taxon>
        <taxon>Betaproteobacteria</taxon>
        <taxon>Burkholderiales</taxon>
        <taxon>Burkholderiaceae</taxon>
        <taxon>Pandoraea</taxon>
    </lineage>
</organism>
<evidence type="ECO:0000259" key="5">
    <source>
        <dbReference type="Pfam" id="PF04234"/>
    </source>
</evidence>
<comment type="subcellular location">
    <subcellularLocation>
        <location evidence="1">Cell envelope</location>
    </subcellularLocation>
</comment>
<dbReference type="Gene3D" id="2.60.40.1220">
    <property type="match status" value="1"/>
</dbReference>
<dbReference type="AlphaFoldDB" id="A0A5E4RPF4"/>
<dbReference type="Pfam" id="PF04234">
    <property type="entry name" value="CopC"/>
    <property type="match status" value="1"/>
</dbReference>
<dbReference type="InterPro" id="IPR007348">
    <property type="entry name" value="CopC_dom"/>
</dbReference>
<dbReference type="GO" id="GO:0006825">
    <property type="term" value="P:copper ion transport"/>
    <property type="evidence" value="ECO:0007669"/>
    <property type="project" value="InterPro"/>
</dbReference>
<name>A0A5E4RPF4_9BURK</name>
<keyword evidence="2" id="KW-0479">Metal-binding</keyword>
<dbReference type="Proteomes" id="UP000343317">
    <property type="component" value="Unassembled WGS sequence"/>
</dbReference>
<dbReference type="InterPro" id="IPR032694">
    <property type="entry name" value="CopC/D"/>
</dbReference>
<evidence type="ECO:0000256" key="3">
    <source>
        <dbReference type="ARBA" id="ARBA00022729"/>
    </source>
</evidence>
<gene>
    <name evidence="6" type="ORF">PHO31112_00248</name>
</gene>
<keyword evidence="4" id="KW-0186">Copper</keyword>
<proteinExistence type="predicted"/>
<dbReference type="InterPro" id="IPR014756">
    <property type="entry name" value="Ig_E-set"/>
</dbReference>
<protein>
    <submittedName>
        <fullName evidence="6">Copper resistance protein CopC</fullName>
    </submittedName>
</protein>
<evidence type="ECO:0000313" key="7">
    <source>
        <dbReference type="Proteomes" id="UP000343317"/>
    </source>
</evidence>
<evidence type="ECO:0000256" key="1">
    <source>
        <dbReference type="ARBA" id="ARBA00004196"/>
    </source>
</evidence>
<dbReference type="PANTHER" id="PTHR34820">
    <property type="entry name" value="INNER MEMBRANE PROTEIN YEBZ"/>
    <property type="match status" value="1"/>
</dbReference>
<reference evidence="6 7" key="1">
    <citation type="submission" date="2019-08" db="EMBL/GenBank/DDBJ databases">
        <authorList>
            <person name="Peeters C."/>
        </authorList>
    </citation>
    <scope>NUCLEOTIDE SEQUENCE [LARGE SCALE GENOMIC DNA]</scope>
    <source>
        <strain evidence="6 7">LMG 31112</strain>
    </source>
</reference>
<feature type="domain" description="CopC" evidence="5">
    <location>
        <begin position="86"/>
        <end position="179"/>
    </location>
</feature>
<dbReference type="GO" id="GO:0005886">
    <property type="term" value="C:plasma membrane"/>
    <property type="evidence" value="ECO:0007669"/>
    <property type="project" value="TreeGrafter"/>
</dbReference>
<evidence type="ECO:0000313" key="6">
    <source>
        <dbReference type="EMBL" id="VVD63758.1"/>
    </source>
</evidence>
<sequence length="180" mass="18566">MRAGSAADCPGVGCTTGCAQVAGAPASAAFQTFPTFPSFFAELDMRSSKIPSHAPRTTALLRRATQGLALATVLGLAGLSQGAWAHAHAVSSEPAAQATVEAPKSVRVTFDSVLEGALSKLSVVDAQGKPVTQTKSELDAARKTLTLSLPALPAGDYQVNWTAVASDGHRTQGRFKFTVK</sequence>
<dbReference type="GO" id="GO:0042597">
    <property type="term" value="C:periplasmic space"/>
    <property type="evidence" value="ECO:0007669"/>
    <property type="project" value="InterPro"/>
</dbReference>
<evidence type="ECO:0000256" key="2">
    <source>
        <dbReference type="ARBA" id="ARBA00022723"/>
    </source>
</evidence>
<dbReference type="GO" id="GO:0030313">
    <property type="term" value="C:cell envelope"/>
    <property type="evidence" value="ECO:0007669"/>
    <property type="project" value="UniProtKB-SubCell"/>
</dbReference>
<evidence type="ECO:0000256" key="4">
    <source>
        <dbReference type="ARBA" id="ARBA00023008"/>
    </source>
</evidence>